<dbReference type="RefSeq" id="WP_262431222.1">
    <property type="nucleotide sequence ID" value="NZ_JACRTE010000001.1"/>
</dbReference>
<feature type="domain" description="Calcineurin-like phosphoesterase" evidence="1">
    <location>
        <begin position="1"/>
        <end position="202"/>
    </location>
</feature>
<gene>
    <name evidence="2" type="ORF">H8706_01545</name>
</gene>
<name>A0A926FBZ5_9FIRM</name>
<accession>A0A926FBZ5</accession>
<dbReference type="AlphaFoldDB" id="A0A926FBZ5"/>
<dbReference type="InterPro" id="IPR029052">
    <property type="entry name" value="Metallo-depent_PP-like"/>
</dbReference>
<keyword evidence="3" id="KW-1185">Reference proteome</keyword>
<protein>
    <submittedName>
        <fullName evidence="2">Metallophosphoesterase</fullName>
    </submittedName>
</protein>
<dbReference type="InterPro" id="IPR004843">
    <property type="entry name" value="Calcineurin-like_PHP"/>
</dbReference>
<proteinExistence type="predicted"/>
<dbReference type="SUPFAM" id="SSF56300">
    <property type="entry name" value="Metallo-dependent phosphatases"/>
    <property type="match status" value="1"/>
</dbReference>
<evidence type="ECO:0000259" key="1">
    <source>
        <dbReference type="Pfam" id="PF00149"/>
    </source>
</evidence>
<organism evidence="2 3">
    <name type="scientific">Qingrenia yutianensis</name>
    <dbReference type="NCBI Taxonomy" id="2763676"/>
    <lineage>
        <taxon>Bacteria</taxon>
        <taxon>Bacillati</taxon>
        <taxon>Bacillota</taxon>
        <taxon>Clostridia</taxon>
        <taxon>Eubacteriales</taxon>
        <taxon>Oscillospiraceae</taxon>
        <taxon>Qingrenia</taxon>
    </lineage>
</organism>
<dbReference type="Proteomes" id="UP000647416">
    <property type="component" value="Unassembled WGS sequence"/>
</dbReference>
<dbReference type="Gene3D" id="3.60.21.10">
    <property type="match status" value="1"/>
</dbReference>
<dbReference type="PANTHER" id="PTHR31302">
    <property type="entry name" value="TRANSMEMBRANE PROTEIN WITH METALLOPHOSPHOESTERASE DOMAIN-RELATED"/>
    <property type="match status" value="1"/>
</dbReference>
<dbReference type="InterPro" id="IPR051158">
    <property type="entry name" value="Metallophosphoesterase_sf"/>
</dbReference>
<dbReference type="PANTHER" id="PTHR31302:SF22">
    <property type="entry name" value="PHOSPHOESTERASE"/>
    <property type="match status" value="1"/>
</dbReference>
<dbReference type="PIRSF" id="PIRSF033094">
    <property type="entry name" value="Pesterase_CT488"/>
    <property type="match status" value="1"/>
</dbReference>
<evidence type="ECO:0000313" key="2">
    <source>
        <dbReference type="EMBL" id="MBC8595554.1"/>
    </source>
</evidence>
<evidence type="ECO:0000313" key="3">
    <source>
        <dbReference type="Proteomes" id="UP000647416"/>
    </source>
</evidence>
<dbReference type="InterPro" id="IPR014578">
    <property type="entry name" value="Pesterase_CT488"/>
</dbReference>
<reference evidence="2" key="1">
    <citation type="submission" date="2020-08" db="EMBL/GenBank/DDBJ databases">
        <title>Genome public.</title>
        <authorList>
            <person name="Liu C."/>
            <person name="Sun Q."/>
        </authorList>
    </citation>
    <scope>NUCLEOTIDE SEQUENCE</scope>
    <source>
        <strain evidence="2">NSJ-50</strain>
    </source>
</reference>
<comment type="caution">
    <text evidence="2">The sequence shown here is derived from an EMBL/GenBank/DDBJ whole genome shotgun (WGS) entry which is preliminary data.</text>
</comment>
<dbReference type="Pfam" id="PF00149">
    <property type="entry name" value="Metallophos"/>
    <property type="match status" value="1"/>
</dbReference>
<dbReference type="GO" id="GO:0016787">
    <property type="term" value="F:hydrolase activity"/>
    <property type="evidence" value="ECO:0007669"/>
    <property type="project" value="InterPro"/>
</dbReference>
<dbReference type="EMBL" id="JACRTE010000001">
    <property type="protein sequence ID" value="MBC8595554.1"/>
    <property type="molecule type" value="Genomic_DNA"/>
</dbReference>
<sequence>MSILTISDLHLALGIDKPMDIFGDGWKNYMERLKENWNLTVSDSDTVVIGGDISWATYLDEVYRDFEYIENLKGKKIILKGNHDYWWESITKLTGYVEKNGFNSISFLHNSAVMVENKAICGTRGWIDKSNDNFKEDDLKIYNREIMRLDMSLCEADKFSPEEKIAFLHYPPVTKDLEINEDYLAVLKKHGVKRCFYGHIHSKASKKAAEGTFDGIDFKLVSADYMGFMPYKLS</sequence>